<protein>
    <submittedName>
        <fullName evidence="1">Mobile element protein</fullName>
    </submittedName>
</protein>
<proteinExistence type="predicted"/>
<name>A0A3B0SZ34_9ZZZZ</name>
<organism evidence="1">
    <name type="scientific">hydrothermal vent metagenome</name>
    <dbReference type="NCBI Taxonomy" id="652676"/>
    <lineage>
        <taxon>unclassified sequences</taxon>
        <taxon>metagenomes</taxon>
        <taxon>ecological metagenomes</taxon>
    </lineage>
</organism>
<accession>A0A3B0SZ34</accession>
<dbReference type="AlphaFoldDB" id="A0A3B0SZ34"/>
<gene>
    <name evidence="1" type="ORF">MNBD_BACTEROID03-1675</name>
</gene>
<dbReference type="EMBL" id="UOEL01000003">
    <property type="protein sequence ID" value="VAW09840.1"/>
    <property type="molecule type" value="Genomic_DNA"/>
</dbReference>
<reference evidence="1" key="1">
    <citation type="submission" date="2018-06" db="EMBL/GenBank/DDBJ databases">
        <authorList>
            <person name="Zhirakovskaya E."/>
        </authorList>
    </citation>
    <scope>NUCLEOTIDE SEQUENCE</scope>
</reference>
<evidence type="ECO:0000313" key="1">
    <source>
        <dbReference type="EMBL" id="VAW09840.1"/>
    </source>
</evidence>
<feature type="non-terminal residue" evidence="1">
    <location>
        <position position="52"/>
    </location>
</feature>
<sequence length="52" mass="6015">MKLQKQPTLADTICDLRARKIKRTFFSQIDTLIDWVTIEKLIDADYSKGKSA</sequence>